<name>X1JLV2_9ZZZZ</name>
<dbReference type="EMBL" id="BARV01001398">
    <property type="protein sequence ID" value="GAH95721.1"/>
    <property type="molecule type" value="Genomic_DNA"/>
</dbReference>
<gene>
    <name evidence="1" type="ORF">S06H3_04085</name>
</gene>
<protein>
    <submittedName>
        <fullName evidence="1">Uncharacterized protein</fullName>
    </submittedName>
</protein>
<evidence type="ECO:0000313" key="1">
    <source>
        <dbReference type="EMBL" id="GAH95721.1"/>
    </source>
</evidence>
<reference evidence="1" key="1">
    <citation type="journal article" date="2014" name="Front. Microbiol.">
        <title>High frequency of phylogenetically diverse reductive dehalogenase-homologous genes in deep subseafloor sedimentary metagenomes.</title>
        <authorList>
            <person name="Kawai M."/>
            <person name="Futagami T."/>
            <person name="Toyoda A."/>
            <person name="Takaki Y."/>
            <person name="Nishi S."/>
            <person name="Hori S."/>
            <person name="Arai W."/>
            <person name="Tsubouchi T."/>
            <person name="Morono Y."/>
            <person name="Uchiyama I."/>
            <person name="Ito T."/>
            <person name="Fujiyama A."/>
            <person name="Inagaki F."/>
            <person name="Takami H."/>
        </authorList>
    </citation>
    <scope>NUCLEOTIDE SEQUENCE</scope>
    <source>
        <strain evidence="1">Expedition CK06-06</strain>
    </source>
</reference>
<proteinExistence type="predicted"/>
<sequence length="39" mass="4547">MQYPYTPRKTIGKSLYYLWCEGNFGYKADTPLTHSNNMG</sequence>
<organism evidence="1">
    <name type="scientific">marine sediment metagenome</name>
    <dbReference type="NCBI Taxonomy" id="412755"/>
    <lineage>
        <taxon>unclassified sequences</taxon>
        <taxon>metagenomes</taxon>
        <taxon>ecological metagenomes</taxon>
    </lineage>
</organism>
<comment type="caution">
    <text evidence="1">The sequence shown here is derived from an EMBL/GenBank/DDBJ whole genome shotgun (WGS) entry which is preliminary data.</text>
</comment>
<accession>X1JLV2</accession>
<dbReference type="AlphaFoldDB" id="X1JLV2"/>